<organism evidence="2 3">
    <name type="scientific">Funneliformis geosporum</name>
    <dbReference type="NCBI Taxonomy" id="1117311"/>
    <lineage>
        <taxon>Eukaryota</taxon>
        <taxon>Fungi</taxon>
        <taxon>Fungi incertae sedis</taxon>
        <taxon>Mucoromycota</taxon>
        <taxon>Glomeromycotina</taxon>
        <taxon>Glomeromycetes</taxon>
        <taxon>Glomerales</taxon>
        <taxon>Glomeraceae</taxon>
        <taxon>Funneliformis</taxon>
    </lineage>
</organism>
<proteinExistence type="predicted"/>
<dbReference type="SUPFAM" id="SSF47095">
    <property type="entry name" value="HMG-box"/>
    <property type="match status" value="1"/>
</dbReference>
<evidence type="ECO:0000313" key="3">
    <source>
        <dbReference type="Proteomes" id="UP001153678"/>
    </source>
</evidence>
<dbReference type="EMBL" id="CAMKVN010000309">
    <property type="protein sequence ID" value="CAI2166485.1"/>
    <property type="molecule type" value="Genomic_DNA"/>
</dbReference>
<feature type="compositionally biased region" description="Basic and acidic residues" evidence="1">
    <location>
        <begin position="11"/>
        <end position="21"/>
    </location>
</feature>
<sequence>MSKEFIFVSETPERREARSKREPNMFIMFRKNMMKHKPPNMTMRQYSKLVSKWWEKLSIDKKDELRRQYQIQRDRKKEKGRNEHRVNFNTVQTQVPADITYLYCECEEYVYASMNTYSNDYMLYPLPLDQIFEQANFSLPFDQDQSNFSLPFYQEQANFSLPLENNENNDICYISRSF</sequence>
<name>A0A9W4WJI1_9GLOM</name>
<dbReference type="OrthoDB" id="1919336at2759"/>
<dbReference type="InterPro" id="IPR036910">
    <property type="entry name" value="HMG_box_dom_sf"/>
</dbReference>
<gene>
    <name evidence="2" type="ORF">FWILDA_LOCUS2598</name>
</gene>
<keyword evidence="3" id="KW-1185">Reference proteome</keyword>
<dbReference type="Gene3D" id="1.10.30.10">
    <property type="entry name" value="High mobility group box domain"/>
    <property type="match status" value="1"/>
</dbReference>
<evidence type="ECO:0000256" key="1">
    <source>
        <dbReference type="SAM" id="MobiDB-lite"/>
    </source>
</evidence>
<comment type="caution">
    <text evidence="2">The sequence shown here is derived from an EMBL/GenBank/DDBJ whole genome shotgun (WGS) entry which is preliminary data.</text>
</comment>
<evidence type="ECO:0000313" key="2">
    <source>
        <dbReference type="EMBL" id="CAI2166485.1"/>
    </source>
</evidence>
<feature type="region of interest" description="Disordered" evidence="1">
    <location>
        <begin position="1"/>
        <end position="21"/>
    </location>
</feature>
<dbReference type="Proteomes" id="UP001153678">
    <property type="component" value="Unassembled WGS sequence"/>
</dbReference>
<accession>A0A9W4WJI1</accession>
<protein>
    <submittedName>
        <fullName evidence="2">6275_t:CDS:1</fullName>
    </submittedName>
</protein>
<reference evidence="2" key="1">
    <citation type="submission" date="2022-08" db="EMBL/GenBank/DDBJ databases">
        <authorList>
            <person name="Kallberg Y."/>
            <person name="Tangrot J."/>
            <person name="Rosling A."/>
        </authorList>
    </citation>
    <scope>NUCLEOTIDE SEQUENCE</scope>
    <source>
        <strain evidence="2">Wild A</strain>
    </source>
</reference>
<dbReference type="AlphaFoldDB" id="A0A9W4WJI1"/>